<evidence type="ECO:0000256" key="1">
    <source>
        <dbReference type="SAM" id="MobiDB-lite"/>
    </source>
</evidence>
<reference evidence="2 3" key="1">
    <citation type="submission" date="2016-09" db="EMBL/GenBank/DDBJ databases">
        <title>Isolation, identification and antibiotic sensitivity analysis of bacterial pathogen from juvenile Hippocampus erectus with tail-rotted disease.</title>
        <authorList>
            <person name="Yang Q."/>
        </authorList>
    </citation>
    <scope>NUCLEOTIDE SEQUENCE [LARGE SCALE GENOMIC DNA]</scope>
    <source>
        <strain evidence="2 3">HM-10</strain>
    </source>
</reference>
<organism evidence="2 3">
    <name type="scientific">Vibrio rotiferianus</name>
    <dbReference type="NCBI Taxonomy" id="190895"/>
    <lineage>
        <taxon>Bacteria</taxon>
        <taxon>Pseudomonadati</taxon>
        <taxon>Pseudomonadota</taxon>
        <taxon>Gammaproteobacteria</taxon>
        <taxon>Vibrionales</taxon>
        <taxon>Vibrionaceae</taxon>
        <taxon>Vibrio</taxon>
    </lineage>
</organism>
<comment type="caution">
    <text evidence="2">The sequence shown here is derived from an EMBL/GenBank/DDBJ whole genome shotgun (WGS) entry which is preliminary data.</text>
</comment>
<gene>
    <name evidence="2" type="ORF">BI375_23235</name>
</gene>
<protein>
    <submittedName>
        <fullName evidence="2">Uncharacterized protein</fullName>
    </submittedName>
</protein>
<keyword evidence="3" id="KW-1185">Reference proteome</keyword>
<dbReference type="RefSeq" id="WP_071236594.1">
    <property type="nucleotide sequence ID" value="NZ_KV861344.1"/>
</dbReference>
<evidence type="ECO:0000313" key="3">
    <source>
        <dbReference type="Proteomes" id="UP000180133"/>
    </source>
</evidence>
<feature type="region of interest" description="Disordered" evidence="1">
    <location>
        <begin position="52"/>
        <end position="76"/>
    </location>
</feature>
<feature type="compositionally biased region" description="Basic and acidic residues" evidence="1">
    <location>
        <begin position="55"/>
        <end position="65"/>
    </location>
</feature>
<sequence>MDIFTALKNVEALANGIDPISGEVLSECSPYNNPEVIRSLFTVIGAVKQPKKGKKSVEQKQEENISKGLPKNAGLPWSEEEREKLIHAFSSNTSIDELSKIHGRTSGAITSELKKQGLIEELETSI</sequence>
<dbReference type="Proteomes" id="UP000180133">
    <property type="component" value="Unassembled WGS sequence"/>
</dbReference>
<accession>A0ABX3D4J4</accession>
<proteinExistence type="predicted"/>
<name>A0ABX3D4J4_9VIBR</name>
<dbReference type="EMBL" id="MKFT01000035">
    <property type="protein sequence ID" value="OHY89700.1"/>
    <property type="molecule type" value="Genomic_DNA"/>
</dbReference>
<evidence type="ECO:0000313" key="2">
    <source>
        <dbReference type="EMBL" id="OHY89700.1"/>
    </source>
</evidence>